<dbReference type="InterPro" id="IPR000182">
    <property type="entry name" value="GNAT_dom"/>
</dbReference>
<keyword evidence="2" id="KW-0808">Transferase</keyword>
<dbReference type="Proteomes" id="UP001197827">
    <property type="component" value="Unassembled WGS sequence"/>
</dbReference>
<dbReference type="Gene3D" id="3.40.630.30">
    <property type="match status" value="1"/>
</dbReference>
<name>A0AAW4VKJ8_9FIRM</name>
<comment type="caution">
    <text evidence="2">The sequence shown here is derived from an EMBL/GenBank/DDBJ whole genome shotgun (WGS) entry which is preliminary data.</text>
</comment>
<gene>
    <name evidence="2" type="ORF">LJD74_09965</name>
</gene>
<evidence type="ECO:0000259" key="1">
    <source>
        <dbReference type="Pfam" id="PF13302"/>
    </source>
</evidence>
<feature type="domain" description="N-acetyltransferase" evidence="1">
    <location>
        <begin position="20"/>
        <end position="104"/>
    </location>
</feature>
<keyword evidence="2" id="KW-0012">Acyltransferase</keyword>
<dbReference type="PANTHER" id="PTHR39173:SF1">
    <property type="entry name" value="ACETYLTRANSFERASE"/>
    <property type="match status" value="1"/>
</dbReference>
<dbReference type="GO" id="GO:0016747">
    <property type="term" value="F:acyltransferase activity, transferring groups other than amino-acyl groups"/>
    <property type="evidence" value="ECO:0007669"/>
    <property type="project" value="InterPro"/>
</dbReference>
<accession>A0AAW4VKJ8</accession>
<dbReference type="Pfam" id="PF13302">
    <property type="entry name" value="Acetyltransf_3"/>
    <property type="match status" value="1"/>
</dbReference>
<dbReference type="EC" id="2.3.1.-" evidence="2"/>
<evidence type="ECO:0000313" key="3">
    <source>
        <dbReference type="Proteomes" id="UP001197827"/>
    </source>
</evidence>
<dbReference type="RefSeq" id="WP_022000867.1">
    <property type="nucleotide sequence ID" value="NZ_DAWBZG010000282.1"/>
</dbReference>
<dbReference type="InterPro" id="IPR016181">
    <property type="entry name" value="Acyl_CoA_acyltransferase"/>
</dbReference>
<dbReference type="SUPFAM" id="SSF55729">
    <property type="entry name" value="Acyl-CoA N-acyltransferases (Nat)"/>
    <property type="match status" value="1"/>
</dbReference>
<dbReference type="AlphaFoldDB" id="A0AAW4VKJ8"/>
<protein>
    <submittedName>
        <fullName evidence="2">GNAT family N-acetyltransferase</fullName>
        <ecNumber evidence="2">2.3.1.-</ecNumber>
    </submittedName>
</protein>
<sequence length="137" mass="16271">MKLELLTYEKENLPCGWKPYYIYLIMVDHIEVGRIVLREGSNEERYYDGHIGYTIEKEYRGHHYSKDACLLLFDKAKEKGFKQLMITCSPDNIASRKIIESLPFKYLETKEVPACLKKDFDQGDYIKRIYCLDLEEL</sequence>
<dbReference type="PANTHER" id="PTHR39173">
    <property type="entry name" value="ACETYLTRANSFERASE"/>
    <property type="match status" value="1"/>
</dbReference>
<organism evidence="2 3">
    <name type="scientific">Faecalibacillus intestinalis</name>
    <dbReference type="NCBI Taxonomy" id="1982626"/>
    <lineage>
        <taxon>Bacteria</taxon>
        <taxon>Bacillati</taxon>
        <taxon>Bacillota</taxon>
        <taxon>Erysipelotrichia</taxon>
        <taxon>Erysipelotrichales</taxon>
        <taxon>Coprobacillaceae</taxon>
        <taxon>Faecalibacillus</taxon>
    </lineage>
</organism>
<reference evidence="2" key="1">
    <citation type="submission" date="2021-10" db="EMBL/GenBank/DDBJ databases">
        <title>Collection of gut derived symbiotic bacterial strains cultured from healthy donors.</title>
        <authorList>
            <person name="Lin H."/>
            <person name="Littmann E."/>
            <person name="Kohout C."/>
            <person name="Pamer E.G."/>
        </authorList>
    </citation>
    <scope>NUCLEOTIDE SEQUENCE</scope>
    <source>
        <strain evidence="2">DFI.5.2</strain>
    </source>
</reference>
<dbReference type="EMBL" id="JAJDKQ010000020">
    <property type="protein sequence ID" value="MCB8562321.1"/>
    <property type="molecule type" value="Genomic_DNA"/>
</dbReference>
<proteinExistence type="predicted"/>
<evidence type="ECO:0000313" key="2">
    <source>
        <dbReference type="EMBL" id="MCB8562321.1"/>
    </source>
</evidence>